<dbReference type="CDD" id="cd20273">
    <property type="entry name" value="Complex1_LYR_unchar"/>
    <property type="match status" value="1"/>
</dbReference>
<comment type="caution">
    <text evidence="3">The sequence shown here is derived from an EMBL/GenBank/DDBJ whole genome shotgun (WGS) entry which is preliminary data.</text>
</comment>
<feature type="region of interest" description="Disordered" evidence="1">
    <location>
        <begin position="187"/>
        <end position="213"/>
    </location>
</feature>
<dbReference type="EMBL" id="CAJMWZ010006388">
    <property type="protein sequence ID" value="CAE6521571.1"/>
    <property type="molecule type" value="Genomic_DNA"/>
</dbReference>
<feature type="compositionally biased region" description="Polar residues" evidence="1">
    <location>
        <begin position="193"/>
        <end position="205"/>
    </location>
</feature>
<gene>
    <name evidence="3" type="ORF">RDB_LOCUS118779</name>
</gene>
<feature type="region of interest" description="Disordered" evidence="1">
    <location>
        <begin position="96"/>
        <end position="118"/>
    </location>
</feature>
<protein>
    <recommendedName>
        <fullName evidence="2">LYR motif-containing protein Cup1-like N-terminal domain-containing protein</fullName>
    </recommendedName>
</protein>
<evidence type="ECO:0000259" key="2">
    <source>
        <dbReference type="Pfam" id="PF20263"/>
    </source>
</evidence>
<proteinExistence type="predicted"/>
<evidence type="ECO:0000313" key="4">
    <source>
        <dbReference type="Proteomes" id="UP000663850"/>
    </source>
</evidence>
<dbReference type="Pfam" id="PF20263">
    <property type="entry name" value="LYRM2-like"/>
    <property type="match status" value="1"/>
</dbReference>
<sequence length="349" mass="39633">MGSTSRSQVLSLYRSLLREAHKLPDSLVKFTYSTYIRDRFRKNARVSGESLRYQKIKTARQKLRQLQTANSGDKIAVARTLRFAYGVTGPVRHQNLLTYKRTDDPPSTTDTRPPPFPPALRALLASPLARTKPGLKNQPDEPAALSLALDKRGWLGKLPERRERNLWWNWWREEPTKTLVPTEIEVIEPNPDTPSTSSLGSTNPMDNFGDPSPKTSTPLRLRQLGLPVVSTQTSGLIRRAEEYSRSQVIPKAPRRSAERSLGSQDQRLEVTVKIPLQSRFMRRRYHELLSKMPHRQSPSLIPHLVIKILCPHPPRFLESSMCRYLHSPPLLGLVIEPLIPLCPKKTASG</sequence>
<dbReference type="AlphaFoldDB" id="A0A8H3HKQ9"/>
<evidence type="ECO:0000313" key="3">
    <source>
        <dbReference type="EMBL" id="CAE6521571.1"/>
    </source>
</evidence>
<evidence type="ECO:0000256" key="1">
    <source>
        <dbReference type="SAM" id="MobiDB-lite"/>
    </source>
</evidence>
<organism evidence="3 4">
    <name type="scientific">Rhizoctonia solani</name>
    <dbReference type="NCBI Taxonomy" id="456999"/>
    <lineage>
        <taxon>Eukaryota</taxon>
        <taxon>Fungi</taxon>
        <taxon>Dikarya</taxon>
        <taxon>Basidiomycota</taxon>
        <taxon>Agaricomycotina</taxon>
        <taxon>Agaricomycetes</taxon>
        <taxon>Cantharellales</taxon>
        <taxon>Ceratobasidiaceae</taxon>
        <taxon>Rhizoctonia</taxon>
    </lineage>
</organism>
<dbReference type="Proteomes" id="UP000663850">
    <property type="component" value="Unassembled WGS sequence"/>
</dbReference>
<dbReference type="InterPro" id="IPR046896">
    <property type="entry name" value="Cup1-like_N"/>
</dbReference>
<name>A0A8H3HKQ9_9AGAM</name>
<reference evidence="3" key="1">
    <citation type="submission" date="2021-01" db="EMBL/GenBank/DDBJ databases">
        <authorList>
            <person name="Kaushik A."/>
        </authorList>
    </citation>
    <scope>NUCLEOTIDE SEQUENCE</scope>
    <source>
        <strain evidence="3">Type strain: AG8-Rh-89/</strain>
    </source>
</reference>
<accession>A0A8H3HKQ9</accession>
<feature type="domain" description="LYR motif-containing protein Cup1-like N-terminal" evidence="2">
    <location>
        <begin position="12"/>
        <end position="96"/>
    </location>
</feature>